<dbReference type="KEGG" id="mnv:MNVI_00910"/>
<evidence type="ECO:0000256" key="6">
    <source>
        <dbReference type="ARBA" id="ARBA00023136"/>
    </source>
</evidence>
<comment type="similarity">
    <text evidence="2">Belongs to the MmpS family.</text>
</comment>
<gene>
    <name evidence="8" type="ORF">MNVI_00910</name>
</gene>
<comment type="subcellular location">
    <subcellularLocation>
        <location evidence="1">Cell membrane</location>
    </subcellularLocation>
</comment>
<evidence type="ECO:0000256" key="4">
    <source>
        <dbReference type="ARBA" id="ARBA00022692"/>
    </source>
</evidence>
<name>A0A7I7P7A6_9MYCO</name>
<accession>A0A7I7P7A6</accession>
<dbReference type="InterPro" id="IPR008693">
    <property type="entry name" value="MmpS"/>
</dbReference>
<dbReference type="GO" id="GO:0005886">
    <property type="term" value="C:plasma membrane"/>
    <property type="evidence" value="ECO:0007669"/>
    <property type="project" value="UniProtKB-SubCell"/>
</dbReference>
<keyword evidence="6 7" id="KW-0472">Membrane</keyword>
<dbReference type="AlphaFoldDB" id="A0A7I7P7A6"/>
<dbReference type="Pfam" id="PF05423">
    <property type="entry name" value="Mycobact_memb"/>
    <property type="match status" value="1"/>
</dbReference>
<organism evidence="8 9">
    <name type="scientific">Mycobacterium noviomagense</name>
    <dbReference type="NCBI Taxonomy" id="459858"/>
    <lineage>
        <taxon>Bacteria</taxon>
        <taxon>Bacillati</taxon>
        <taxon>Actinomycetota</taxon>
        <taxon>Actinomycetes</taxon>
        <taxon>Mycobacteriales</taxon>
        <taxon>Mycobacteriaceae</taxon>
        <taxon>Mycobacterium</taxon>
    </lineage>
</organism>
<evidence type="ECO:0000313" key="8">
    <source>
        <dbReference type="EMBL" id="BBY04773.1"/>
    </source>
</evidence>
<dbReference type="Gene3D" id="2.60.40.2880">
    <property type="entry name" value="MmpS1-5, C-terminal soluble domain"/>
    <property type="match status" value="1"/>
</dbReference>
<dbReference type="EMBL" id="AP022583">
    <property type="protein sequence ID" value="BBY04773.1"/>
    <property type="molecule type" value="Genomic_DNA"/>
</dbReference>
<protein>
    <recommendedName>
        <fullName evidence="10">Membrane protein, MmpS</fullName>
    </recommendedName>
</protein>
<keyword evidence="5 7" id="KW-1133">Transmembrane helix</keyword>
<evidence type="ECO:0000256" key="5">
    <source>
        <dbReference type="ARBA" id="ARBA00022989"/>
    </source>
</evidence>
<sequence>MSSRRDASRRVFVVVKFLGKARSAFELQSFATIGGRSTFCGSLAEATHRAHSQRNTKQLQLRPSKDDPMLLGTLKRFWIPLVIAAVVAVGSFVAYRLQGIFGSHPFSEAGPVEQIVPVNVKHVTYEVTGPADTAGVVNYLDENAQPQRADFTTLPWSYTVNTTLPGVFANVVAQGNSNTIGCRIVVNGVVRDQQSATSLNAQVFCLDKAA</sequence>
<dbReference type="Proteomes" id="UP000466894">
    <property type="component" value="Chromosome"/>
</dbReference>
<proteinExistence type="inferred from homology"/>
<evidence type="ECO:0000313" key="9">
    <source>
        <dbReference type="Proteomes" id="UP000466894"/>
    </source>
</evidence>
<evidence type="ECO:0000256" key="2">
    <source>
        <dbReference type="ARBA" id="ARBA00007531"/>
    </source>
</evidence>
<evidence type="ECO:0008006" key="10">
    <source>
        <dbReference type="Google" id="ProtNLM"/>
    </source>
</evidence>
<feature type="transmembrane region" description="Helical" evidence="7">
    <location>
        <begin position="77"/>
        <end position="97"/>
    </location>
</feature>
<dbReference type="InterPro" id="IPR038468">
    <property type="entry name" value="MmpS_C"/>
</dbReference>
<reference evidence="8 9" key="1">
    <citation type="journal article" date="2019" name="Emerg. Microbes Infect.">
        <title>Comprehensive subspecies identification of 175 nontuberculous mycobacteria species based on 7547 genomic profiles.</title>
        <authorList>
            <person name="Matsumoto Y."/>
            <person name="Kinjo T."/>
            <person name="Motooka D."/>
            <person name="Nabeya D."/>
            <person name="Jung N."/>
            <person name="Uechi K."/>
            <person name="Horii T."/>
            <person name="Iida T."/>
            <person name="Fujita J."/>
            <person name="Nakamura S."/>
        </authorList>
    </citation>
    <scope>NUCLEOTIDE SEQUENCE [LARGE SCALE GENOMIC DNA]</scope>
    <source>
        <strain evidence="8 9">JCM 16367</strain>
    </source>
</reference>
<evidence type="ECO:0000256" key="1">
    <source>
        <dbReference type="ARBA" id="ARBA00004236"/>
    </source>
</evidence>
<keyword evidence="4 7" id="KW-0812">Transmembrane</keyword>
<keyword evidence="3" id="KW-1003">Cell membrane</keyword>
<evidence type="ECO:0000256" key="7">
    <source>
        <dbReference type="SAM" id="Phobius"/>
    </source>
</evidence>
<evidence type="ECO:0000256" key="3">
    <source>
        <dbReference type="ARBA" id="ARBA00022475"/>
    </source>
</evidence>